<evidence type="ECO:0000313" key="4">
    <source>
        <dbReference type="Proteomes" id="UP000721954"/>
    </source>
</evidence>
<name>A0ABS3XSK1_9ACTN</name>
<dbReference type="Proteomes" id="UP000721954">
    <property type="component" value="Unassembled WGS sequence"/>
</dbReference>
<dbReference type="InterPro" id="IPR013517">
    <property type="entry name" value="FG-GAP"/>
</dbReference>
<evidence type="ECO:0000256" key="2">
    <source>
        <dbReference type="SAM" id="SignalP"/>
    </source>
</evidence>
<evidence type="ECO:0000313" key="3">
    <source>
        <dbReference type="EMBL" id="MBO8198393.1"/>
    </source>
</evidence>
<evidence type="ECO:0000256" key="1">
    <source>
        <dbReference type="ARBA" id="ARBA00022729"/>
    </source>
</evidence>
<dbReference type="GeneID" id="96258692"/>
<keyword evidence="4" id="KW-1185">Reference proteome</keyword>
<keyword evidence="1 2" id="KW-0732">Signal</keyword>
<dbReference type="SUPFAM" id="SSF69318">
    <property type="entry name" value="Integrin alpha N-terminal domain"/>
    <property type="match status" value="1"/>
</dbReference>
<organism evidence="3 4">
    <name type="scientific">Streptomyces smyrnaeus</name>
    <dbReference type="NCBI Taxonomy" id="1387713"/>
    <lineage>
        <taxon>Bacteria</taxon>
        <taxon>Bacillati</taxon>
        <taxon>Actinomycetota</taxon>
        <taxon>Actinomycetes</taxon>
        <taxon>Kitasatosporales</taxon>
        <taxon>Streptomycetaceae</taxon>
        <taxon>Streptomyces</taxon>
    </lineage>
</organism>
<dbReference type="Pfam" id="PF13517">
    <property type="entry name" value="FG-GAP_3"/>
    <property type="match status" value="1"/>
</dbReference>
<proteinExistence type="predicted"/>
<dbReference type="EMBL" id="JAFFZM010000004">
    <property type="protein sequence ID" value="MBO8198393.1"/>
    <property type="molecule type" value="Genomic_DNA"/>
</dbReference>
<sequence length="247" mass="26004">MSRTRTRWIAAPLAAAALTLTYAGYQAGAAEPSAQGADPSGRAAGAAAPCLADATTLVGDLDGDARPDKITDPEHTGTGMTVQWGGTNGSFGEKIPVRNLLGAEKGEIAAAAVADFDNDGTLDMVVNIVEPSGGDDPSTARLAEYRPGPLDRTNLRSSDARHSDIGEHGEVQQLSVARYNDDQYPDLAVLNNSGDGQMDRDVRLSRPGGGLGDYDYEAKKKYGEFGTWAEPPAMPGDGWKQFYKPCS</sequence>
<gene>
    <name evidence="3" type="ORF">JW613_08740</name>
</gene>
<protein>
    <submittedName>
        <fullName evidence="3">VCBS repeat-containing protein</fullName>
    </submittedName>
</protein>
<reference evidence="3 4" key="1">
    <citation type="submission" date="2021-02" db="EMBL/GenBank/DDBJ databases">
        <title>Streptomyces spirodelae sp. nov., isolated from duckweed.</title>
        <authorList>
            <person name="Saimee Y."/>
            <person name="Duangmal K."/>
        </authorList>
    </citation>
    <scope>NUCLEOTIDE SEQUENCE [LARGE SCALE GENOMIC DNA]</scope>
    <source>
        <strain evidence="3 4">DSM 42105</strain>
    </source>
</reference>
<accession>A0ABS3XSK1</accession>
<dbReference type="Gene3D" id="2.130.10.130">
    <property type="entry name" value="Integrin alpha, N-terminal"/>
    <property type="match status" value="1"/>
</dbReference>
<dbReference type="InterPro" id="IPR028994">
    <property type="entry name" value="Integrin_alpha_N"/>
</dbReference>
<dbReference type="RefSeq" id="WP_209210127.1">
    <property type="nucleotide sequence ID" value="NZ_JAFFZM010000004.1"/>
</dbReference>
<feature type="chain" id="PRO_5045088592" evidence="2">
    <location>
        <begin position="30"/>
        <end position="247"/>
    </location>
</feature>
<feature type="signal peptide" evidence="2">
    <location>
        <begin position="1"/>
        <end position="29"/>
    </location>
</feature>
<comment type="caution">
    <text evidence="3">The sequence shown here is derived from an EMBL/GenBank/DDBJ whole genome shotgun (WGS) entry which is preliminary data.</text>
</comment>